<dbReference type="InterPro" id="IPR002885">
    <property type="entry name" value="PPR_rpt"/>
</dbReference>
<keyword evidence="10" id="KW-0687">Ribonucleoprotein</keyword>
<dbReference type="InterPro" id="IPR037387">
    <property type="entry name" value="PTCD3"/>
</dbReference>
<keyword evidence="4" id="KW-0677">Repeat</keyword>
<evidence type="ECO:0000256" key="5">
    <source>
        <dbReference type="ARBA" id="ARBA00022845"/>
    </source>
</evidence>
<evidence type="ECO:0000256" key="1">
    <source>
        <dbReference type="ARBA" id="ARBA00004173"/>
    </source>
</evidence>
<evidence type="ECO:0000256" key="7">
    <source>
        <dbReference type="ARBA" id="ARBA00022946"/>
    </source>
</evidence>
<accession>A0ABP1NBC6</accession>
<keyword evidence="3" id="KW-0699">rRNA-binding</keyword>
<comment type="similarity">
    <text evidence="2">Belongs to the mitochondrion-specific ribosomal protein mS39 family.</text>
</comment>
<keyword evidence="5" id="KW-0810">Translation regulation</keyword>
<proteinExistence type="inferred from homology"/>
<evidence type="ECO:0000256" key="10">
    <source>
        <dbReference type="ARBA" id="ARBA00023274"/>
    </source>
</evidence>
<keyword evidence="6" id="KW-0694">RNA-binding</keyword>
<evidence type="ECO:0000313" key="12">
    <source>
        <dbReference type="EMBL" id="CAL7938307.1"/>
    </source>
</evidence>
<comment type="caution">
    <text evidence="12">The sequence shown here is derived from an EMBL/GenBank/DDBJ whole genome shotgun (WGS) entry which is preliminary data.</text>
</comment>
<organism evidence="12 13">
    <name type="scientific">Xylocopa violacea</name>
    <name type="common">Violet carpenter bee</name>
    <name type="synonym">Apis violacea</name>
    <dbReference type="NCBI Taxonomy" id="135666"/>
    <lineage>
        <taxon>Eukaryota</taxon>
        <taxon>Metazoa</taxon>
        <taxon>Ecdysozoa</taxon>
        <taxon>Arthropoda</taxon>
        <taxon>Hexapoda</taxon>
        <taxon>Insecta</taxon>
        <taxon>Pterygota</taxon>
        <taxon>Neoptera</taxon>
        <taxon>Endopterygota</taxon>
        <taxon>Hymenoptera</taxon>
        <taxon>Apocrita</taxon>
        <taxon>Aculeata</taxon>
        <taxon>Apoidea</taxon>
        <taxon>Anthophila</taxon>
        <taxon>Apidae</taxon>
        <taxon>Xylocopa</taxon>
        <taxon>Xylocopa</taxon>
    </lineage>
</organism>
<dbReference type="InterPro" id="IPR055063">
    <property type="entry name" value="Rib_mS39_PPR"/>
</dbReference>
<dbReference type="PANTHER" id="PTHR16276">
    <property type="entry name" value="PENTATRICOPEPTIDE REPEAT DOMAIN-CONTAINING PROTEIN 3"/>
    <property type="match status" value="1"/>
</dbReference>
<evidence type="ECO:0000313" key="13">
    <source>
        <dbReference type="Proteomes" id="UP001642520"/>
    </source>
</evidence>
<keyword evidence="13" id="KW-1185">Reference proteome</keyword>
<evidence type="ECO:0000256" key="8">
    <source>
        <dbReference type="ARBA" id="ARBA00022980"/>
    </source>
</evidence>
<dbReference type="Pfam" id="PF13812">
    <property type="entry name" value="PPR_3"/>
    <property type="match status" value="1"/>
</dbReference>
<evidence type="ECO:0000256" key="9">
    <source>
        <dbReference type="ARBA" id="ARBA00023128"/>
    </source>
</evidence>
<dbReference type="PANTHER" id="PTHR16276:SF1">
    <property type="entry name" value="SMALL RIBOSOMAL SUBUNIT PROTEIN MS39"/>
    <property type="match status" value="1"/>
</dbReference>
<name>A0ABP1NBC6_XYLVO</name>
<evidence type="ECO:0000256" key="4">
    <source>
        <dbReference type="ARBA" id="ARBA00022737"/>
    </source>
</evidence>
<comment type="subcellular location">
    <subcellularLocation>
        <location evidence="1">Mitochondrion</location>
    </subcellularLocation>
</comment>
<gene>
    <name evidence="12" type="ORF">XYLVIOL_LOCUS3204</name>
</gene>
<evidence type="ECO:0000256" key="6">
    <source>
        <dbReference type="ARBA" id="ARBA00022884"/>
    </source>
</evidence>
<evidence type="ECO:0000256" key="11">
    <source>
        <dbReference type="ARBA" id="ARBA00035134"/>
    </source>
</evidence>
<dbReference type="InterPro" id="IPR011990">
    <property type="entry name" value="TPR-like_helical_dom_sf"/>
</dbReference>
<protein>
    <recommendedName>
        <fullName evidence="11">Small ribosomal subunit protein mS39</fullName>
    </recommendedName>
</protein>
<reference evidence="12 13" key="1">
    <citation type="submission" date="2024-08" db="EMBL/GenBank/DDBJ databases">
        <authorList>
            <person name="Will J Nash"/>
            <person name="Angela Man"/>
            <person name="Seanna McTaggart"/>
            <person name="Kendall Baker"/>
            <person name="Tom Barker"/>
            <person name="Leah Catchpole"/>
            <person name="Alex Durrant"/>
            <person name="Karim Gharbi"/>
            <person name="Naomi Irish"/>
            <person name="Gemy Kaithakottil"/>
            <person name="Debby Ku"/>
            <person name="Aaliyah Providence"/>
            <person name="Felix Shaw"/>
            <person name="David Swarbreck"/>
            <person name="Chris Watkins"/>
            <person name="Ann M. McCartney"/>
            <person name="Giulio Formenti"/>
            <person name="Alice Mouton"/>
            <person name="Noel Vella"/>
            <person name="Bjorn M von Reumont"/>
            <person name="Adriana Vella"/>
            <person name="Wilfried Haerty"/>
        </authorList>
    </citation>
    <scope>NUCLEOTIDE SEQUENCE [LARGE SCALE GENOMIC DNA]</scope>
</reference>
<evidence type="ECO:0000256" key="2">
    <source>
        <dbReference type="ARBA" id="ARBA00008551"/>
    </source>
</evidence>
<dbReference type="EMBL" id="CAXAJV020001288">
    <property type="protein sequence ID" value="CAL7938307.1"/>
    <property type="molecule type" value="Genomic_DNA"/>
</dbReference>
<sequence>MNFKRISHRLFFRISLCELKRLQSSLSTSNSKIQIPARIKRGPTDILQALDSTIPEDYSRISSVYHDDPYLIPVRKTFYYTYGLSYESGKKTAMWIHKKHSNLFPKHLSEPAIDAFQPPVQYTDKDQVSEEILLQVISQRRISDALDIYKLLETNVSNQAKQALLELLCFYNDKNSEVNKLIFEQWCATAKKKYIMWHSAEINELYQFLKKQDPLTAAAAHNAMICGLAKYLRVDEAMTLYHNCKQKNVPFNVTTYNYVLRILPKTFNHLNNVQFVLDILREMNEKKIKPNVNTLNAALKVVTAVAGTKKIVDFLFGEFERINIKFSLATYYYRLRMYSSKDKAACEELMEILRMLKDKSFTVQDWEDNLFFGQAMHLAGRWYDKKAAGLINDLLLTGNNRVFISNSSIENNYYIKYISILLWTSTVKEFFDHYEKIVPSLYVPQISLLWKILNSIQCNKTGVEAKYLLRLWSDINIFSANSTELMCNCIQLMKIDTLPPCSPLRTAFVDAALSCWNTIKKQLGRKENFKPLNTDVIAHIALMLLQGKHIEEAIEVLTIIINQPDMFILKMSEQQVNELFDTFMSEQCITGALLALECASNLGFQNVIEMGTKLNNLPELTSVERNKLLDLIGLKTLDTLDTPESS</sequence>
<evidence type="ECO:0000256" key="3">
    <source>
        <dbReference type="ARBA" id="ARBA00022730"/>
    </source>
</evidence>
<keyword evidence="8" id="KW-0689">Ribosomal protein</keyword>
<keyword evidence="9" id="KW-0496">Mitochondrion</keyword>
<dbReference type="Pfam" id="PF22330">
    <property type="entry name" value="Rib_mS39_PPR"/>
    <property type="match status" value="1"/>
</dbReference>
<dbReference type="Proteomes" id="UP001642520">
    <property type="component" value="Unassembled WGS sequence"/>
</dbReference>
<keyword evidence="7" id="KW-0809">Transit peptide</keyword>
<dbReference type="Gene3D" id="1.25.40.10">
    <property type="entry name" value="Tetratricopeptide repeat domain"/>
    <property type="match status" value="1"/>
</dbReference>